<evidence type="ECO:0000256" key="3">
    <source>
        <dbReference type="ARBA" id="ARBA00006806"/>
    </source>
</evidence>
<accession>A0AAN7U0B5</accession>
<dbReference type="Proteomes" id="UP001344447">
    <property type="component" value="Unassembled WGS sequence"/>
</dbReference>
<comment type="caution">
    <text evidence="10">The sequence shown here is derived from an EMBL/GenBank/DDBJ whole genome shotgun (WGS) entry which is preliminary data.</text>
</comment>
<evidence type="ECO:0000256" key="9">
    <source>
        <dbReference type="RuleBase" id="RU364030"/>
    </source>
</evidence>
<evidence type="ECO:0000313" key="11">
    <source>
        <dbReference type="Proteomes" id="UP001344447"/>
    </source>
</evidence>
<keyword evidence="7 9" id="KW-0143">Chaperone</keyword>
<dbReference type="EMBL" id="JAVFKY010000006">
    <property type="protein sequence ID" value="KAK5574728.1"/>
    <property type="molecule type" value="Genomic_DNA"/>
</dbReference>
<evidence type="ECO:0000256" key="2">
    <source>
        <dbReference type="ARBA" id="ARBA00004245"/>
    </source>
</evidence>
<keyword evidence="11" id="KW-1185">Reference proteome</keyword>
<dbReference type="FunFam" id="1.20.58.90:FF:000010">
    <property type="entry name" value="Tubulin-specific chaperone A"/>
    <property type="match status" value="1"/>
</dbReference>
<keyword evidence="6 9" id="KW-0493">Microtubule</keyword>
<organism evidence="10 11">
    <name type="scientific">Dictyostelium firmibasis</name>
    <dbReference type="NCBI Taxonomy" id="79012"/>
    <lineage>
        <taxon>Eukaryota</taxon>
        <taxon>Amoebozoa</taxon>
        <taxon>Evosea</taxon>
        <taxon>Eumycetozoa</taxon>
        <taxon>Dictyostelia</taxon>
        <taxon>Dictyosteliales</taxon>
        <taxon>Dictyosteliaceae</taxon>
        <taxon>Dictyostelium</taxon>
    </lineage>
</organism>
<evidence type="ECO:0000256" key="5">
    <source>
        <dbReference type="ARBA" id="ARBA00022490"/>
    </source>
</evidence>
<evidence type="ECO:0000256" key="6">
    <source>
        <dbReference type="ARBA" id="ARBA00022701"/>
    </source>
</evidence>
<evidence type="ECO:0000256" key="8">
    <source>
        <dbReference type="ARBA" id="ARBA00023212"/>
    </source>
</evidence>
<dbReference type="GO" id="GO:0005874">
    <property type="term" value="C:microtubule"/>
    <property type="evidence" value="ECO:0007669"/>
    <property type="project" value="UniProtKB-KW"/>
</dbReference>
<comment type="subunit">
    <text evidence="9">Supercomplex made of cofactors A to E. Cofactors A and D function by capturing and stabilizing tubulin in a quasi-native conformation. Cofactor E binds to the cofactor D-tubulin complex; interaction with cofactor C then causes the release of tubulin polypeptides that are committed to the native state.</text>
</comment>
<gene>
    <name evidence="10" type="ORF">RB653_009981</name>
</gene>
<dbReference type="GO" id="GO:0007023">
    <property type="term" value="P:post-chaperonin tubulin folding pathway"/>
    <property type="evidence" value="ECO:0007669"/>
    <property type="project" value="UniProtKB-UniRule"/>
</dbReference>
<keyword evidence="5 9" id="KW-0963">Cytoplasm</keyword>
<proteinExistence type="inferred from homology"/>
<dbReference type="AlphaFoldDB" id="A0AAN7U0B5"/>
<dbReference type="PANTHER" id="PTHR21500:SF0">
    <property type="entry name" value="TUBULIN-SPECIFIC CHAPERONE A"/>
    <property type="match status" value="1"/>
</dbReference>
<dbReference type="InterPro" id="IPR036126">
    <property type="entry name" value="TBCA_sf"/>
</dbReference>
<sequence length="113" mass="13422">MVVDIKRSLKIKIDALKRLEKDYILYKKEEQLQIEKVEKFKADETKDIYDVKKQIEILDETKTMIIDSVSRVTTFLVQFGEFLEEHKDEDDGSDIWKESFDIIDQLSTKFLGE</sequence>
<keyword evidence="8 9" id="KW-0206">Cytoskeleton</keyword>
<reference evidence="10 11" key="1">
    <citation type="submission" date="2023-11" db="EMBL/GenBank/DDBJ databases">
        <title>Dfirmibasis_genome.</title>
        <authorList>
            <person name="Edelbroek B."/>
            <person name="Kjellin J."/>
            <person name="Jerlstrom-Hultqvist J."/>
            <person name="Soderbom F."/>
        </authorList>
    </citation>
    <scope>NUCLEOTIDE SEQUENCE [LARGE SCALE GENOMIC DNA]</scope>
    <source>
        <strain evidence="10 11">TNS-C-14</strain>
    </source>
</reference>
<dbReference type="PANTHER" id="PTHR21500">
    <property type="entry name" value="TUBULIN-SPECIFIC CHAPERONE A"/>
    <property type="match status" value="1"/>
</dbReference>
<dbReference type="GO" id="GO:0048487">
    <property type="term" value="F:beta-tubulin binding"/>
    <property type="evidence" value="ECO:0007669"/>
    <property type="project" value="InterPro"/>
</dbReference>
<protein>
    <recommendedName>
        <fullName evidence="4 9">Tubulin-specific chaperone A</fullName>
    </recommendedName>
</protein>
<dbReference type="GO" id="GO:0007021">
    <property type="term" value="P:tubulin complex assembly"/>
    <property type="evidence" value="ECO:0007669"/>
    <property type="project" value="UniProtKB-UniRule"/>
</dbReference>
<evidence type="ECO:0000256" key="7">
    <source>
        <dbReference type="ARBA" id="ARBA00023186"/>
    </source>
</evidence>
<comment type="similarity">
    <text evidence="3 9">Belongs to the TBCA family.</text>
</comment>
<comment type="subcellular location">
    <subcellularLocation>
        <location evidence="2 9">Cytoplasm</location>
        <location evidence="2 9">Cytoskeleton</location>
    </subcellularLocation>
</comment>
<comment type="function">
    <text evidence="1">Tubulin-folding protein; involved in the early step of the tubulin folding pathway.</text>
</comment>
<evidence type="ECO:0000313" key="10">
    <source>
        <dbReference type="EMBL" id="KAK5574728.1"/>
    </source>
</evidence>
<dbReference type="GO" id="GO:0005829">
    <property type="term" value="C:cytosol"/>
    <property type="evidence" value="ECO:0007669"/>
    <property type="project" value="TreeGrafter"/>
</dbReference>
<evidence type="ECO:0000256" key="4">
    <source>
        <dbReference type="ARBA" id="ARBA00015002"/>
    </source>
</evidence>
<dbReference type="Pfam" id="PF02970">
    <property type="entry name" value="TBCA"/>
    <property type="match status" value="1"/>
</dbReference>
<dbReference type="InterPro" id="IPR004226">
    <property type="entry name" value="TBCA"/>
</dbReference>
<dbReference type="Gene3D" id="1.20.58.90">
    <property type="match status" value="1"/>
</dbReference>
<dbReference type="SUPFAM" id="SSF46988">
    <property type="entry name" value="Tubulin chaperone cofactor A"/>
    <property type="match status" value="1"/>
</dbReference>
<evidence type="ECO:0000256" key="1">
    <source>
        <dbReference type="ARBA" id="ARBA00003046"/>
    </source>
</evidence>
<name>A0AAN7U0B5_9MYCE</name>